<dbReference type="AlphaFoldDB" id="D2MP68"/>
<keyword evidence="1" id="KW-0472">Membrane</keyword>
<dbReference type="EMBL" id="ADFR01000008">
    <property type="protein sequence ID" value="EFC05688.1"/>
    <property type="molecule type" value="Genomic_DNA"/>
</dbReference>
<name>D2MP68_9FIRM</name>
<keyword evidence="3" id="KW-1185">Reference proteome</keyword>
<protein>
    <submittedName>
        <fullName evidence="2">Uncharacterized protein</fullName>
    </submittedName>
</protein>
<accession>D2MP68</accession>
<feature type="transmembrane region" description="Helical" evidence="1">
    <location>
        <begin position="45"/>
        <end position="65"/>
    </location>
</feature>
<keyword evidence="1" id="KW-1133">Transmembrane helix</keyword>
<comment type="caution">
    <text evidence="2">The sequence shown here is derived from an EMBL/GenBank/DDBJ whole genome shotgun (WGS) entry which is preliminary data.</text>
</comment>
<evidence type="ECO:0000313" key="3">
    <source>
        <dbReference type="Proteomes" id="UP000005017"/>
    </source>
</evidence>
<feature type="transmembrane region" description="Helical" evidence="1">
    <location>
        <begin position="17"/>
        <end position="39"/>
    </location>
</feature>
<evidence type="ECO:0000313" key="2">
    <source>
        <dbReference type="EMBL" id="EFC05688.1"/>
    </source>
</evidence>
<dbReference type="RefSeq" id="WP_006627189.1">
    <property type="nucleotide sequence ID" value="NZ_ADFR01000008.1"/>
</dbReference>
<gene>
    <name evidence="2" type="ORF">HMPREF9013_0293</name>
</gene>
<sequence length="85" mass="10196">MTQKEEKWYLLSMKLRYFMASFFSFVLLFSGLAFFVWLLELFITIGPWMNLTLAILGLCLSAYFCPRILRIPVMKHWLSYDLSQR</sequence>
<dbReference type="STRING" id="679192.HMPREF9013_0293"/>
<organism evidence="2 3">
    <name type="scientific">Bulleidia extructa W1219</name>
    <dbReference type="NCBI Taxonomy" id="679192"/>
    <lineage>
        <taxon>Bacteria</taxon>
        <taxon>Bacillati</taxon>
        <taxon>Bacillota</taxon>
        <taxon>Erysipelotrichia</taxon>
        <taxon>Erysipelotrichales</taxon>
        <taxon>Erysipelotrichaceae</taxon>
        <taxon>Bulleidia</taxon>
    </lineage>
</organism>
<reference evidence="3" key="1">
    <citation type="submission" date="2009-12" db="EMBL/GenBank/DDBJ databases">
        <title>Sequence of Clostridiales genomosp. BVAB3 str. UPII9-5.</title>
        <authorList>
            <person name="Madupu R."/>
            <person name="Durkin A.S."/>
            <person name="Torralba M."/>
            <person name="Methe B."/>
            <person name="Sutton G.G."/>
            <person name="Strausberg R.L."/>
            <person name="Nelson K.E."/>
        </authorList>
    </citation>
    <scope>NUCLEOTIDE SEQUENCE [LARGE SCALE GENOMIC DNA]</scope>
    <source>
        <strain evidence="3">W1219</strain>
    </source>
</reference>
<keyword evidence="1" id="KW-0812">Transmembrane</keyword>
<evidence type="ECO:0000256" key="1">
    <source>
        <dbReference type="SAM" id="Phobius"/>
    </source>
</evidence>
<proteinExistence type="predicted"/>
<dbReference type="Proteomes" id="UP000005017">
    <property type="component" value="Unassembled WGS sequence"/>
</dbReference>